<proteinExistence type="predicted"/>
<dbReference type="EMBL" id="FXXP01000001">
    <property type="protein sequence ID" value="SMX26328.1"/>
    <property type="molecule type" value="Genomic_DNA"/>
</dbReference>
<name>A0A238J6N7_9RHOB</name>
<dbReference type="SUPFAM" id="SSF48452">
    <property type="entry name" value="TPR-like"/>
    <property type="match status" value="3"/>
</dbReference>
<feature type="repeat" description="TPR" evidence="1">
    <location>
        <begin position="398"/>
        <end position="431"/>
    </location>
</feature>
<gene>
    <name evidence="2" type="ORF">TRP8649_00402</name>
</gene>
<accession>A0A238J6N7</accession>
<keyword evidence="3" id="KW-1185">Reference proteome</keyword>
<dbReference type="PANTHER" id="PTHR12558:SF13">
    <property type="entry name" value="CELL DIVISION CYCLE PROTEIN 27 HOMOLOG"/>
    <property type="match status" value="1"/>
</dbReference>
<keyword evidence="2" id="KW-0449">Lipoprotein</keyword>
<evidence type="ECO:0000256" key="1">
    <source>
        <dbReference type="PROSITE-ProRule" id="PRU00339"/>
    </source>
</evidence>
<dbReference type="Pfam" id="PF13429">
    <property type="entry name" value="TPR_15"/>
    <property type="match status" value="1"/>
</dbReference>
<dbReference type="InterPro" id="IPR019734">
    <property type="entry name" value="TPR_rpt"/>
</dbReference>
<reference evidence="3" key="1">
    <citation type="submission" date="2017-05" db="EMBL/GenBank/DDBJ databases">
        <authorList>
            <person name="Rodrigo-Torres L."/>
            <person name="Arahal R. D."/>
            <person name="Lucena T."/>
        </authorList>
    </citation>
    <scope>NUCLEOTIDE SEQUENCE [LARGE SCALE GENOMIC DNA]</scope>
    <source>
        <strain evidence="3">CECT 8649</strain>
    </source>
</reference>
<dbReference type="PANTHER" id="PTHR12558">
    <property type="entry name" value="CELL DIVISION CYCLE 16,23,27"/>
    <property type="match status" value="1"/>
</dbReference>
<protein>
    <submittedName>
        <fullName evidence="2">Lipoprotein NlpI</fullName>
    </submittedName>
</protein>
<dbReference type="Gene3D" id="1.25.40.10">
    <property type="entry name" value="Tetratricopeptide repeat domain"/>
    <property type="match status" value="3"/>
</dbReference>
<keyword evidence="1" id="KW-0802">TPR repeat</keyword>
<evidence type="ECO:0000313" key="2">
    <source>
        <dbReference type="EMBL" id="SMX26328.1"/>
    </source>
</evidence>
<dbReference type="RefSeq" id="WP_235871872.1">
    <property type="nucleotide sequence ID" value="NZ_FXXP01000001.1"/>
</dbReference>
<organism evidence="2 3">
    <name type="scientific">Pelagimonas phthalicica</name>
    <dbReference type="NCBI Taxonomy" id="1037362"/>
    <lineage>
        <taxon>Bacteria</taxon>
        <taxon>Pseudomonadati</taxon>
        <taxon>Pseudomonadota</taxon>
        <taxon>Alphaproteobacteria</taxon>
        <taxon>Rhodobacterales</taxon>
        <taxon>Roseobacteraceae</taxon>
        <taxon>Pelagimonas</taxon>
    </lineage>
</organism>
<dbReference type="SMART" id="SM00028">
    <property type="entry name" value="TPR"/>
    <property type="match status" value="7"/>
</dbReference>
<dbReference type="PROSITE" id="PS50005">
    <property type="entry name" value="TPR"/>
    <property type="match status" value="2"/>
</dbReference>
<feature type="repeat" description="TPR" evidence="1">
    <location>
        <begin position="467"/>
        <end position="500"/>
    </location>
</feature>
<evidence type="ECO:0000313" key="3">
    <source>
        <dbReference type="Proteomes" id="UP000225972"/>
    </source>
</evidence>
<dbReference type="Proteomes" id="UP000225972">
    <property type="component" value="Unassembled WGS sequence"/>
</dbReference>
<dbReference type="InterPro" id="IPR011990">
    <property type="entry name" value="TPR-like_helical_dom_sf"/>
</dbReference>
<dbReference type="AlphaFoldDB" id="A0A238J6N7"/>
<dbReference type="Pfam" id="PF13181">
    <property type="entry name" value="TPR_8"/>
    <property type="match status" value="1"/>
</dbReference>
<sequence>MAFWANTIRAALITAGISLPHGAVANGISGDYLAARQASFLGDFKAAAHYYDRALKFDPDRPELLERGVLSNLALGEVEVAAGLARHMAELGLTSQIAHMAIVARDAKDENYAAVIQAINEKRGLGPLADGLVLAWSKLGQGDMSEALVGFDDVKKVQGLGSFAIYHKALALASVGDFENAELLLSSDEGVALAMTRRGVMAHCEMLSQLDRNQDALDLLSRSFGRDLDPELDAMRTALEVGEKLTFTHVRSPRDGISEVFFTLGGALANENNDELTLIYTQLAEYLRPDHVDAILLTGEVLDAMQRYELAVTTYGRVPADDVSHHAAELGRAAALRAQDKNDEAIEVLKALAQSHGELPVVHSTLGDMLRAEEQYSEATAAYSKALGLYEEVTDRQWFLFYTRGIANERQGDWEAAEADFRKALELNPDQPQVLNYLGYSLVEKQLKLDEALDMIERAVAKQPNAGYIVDSLGWVLYRLGRYEEAVPHMERAAELMPIDPIVNDHLGDVYWAVGRTREAEFMWKRALSFADWEGAAEETDVDRIRRKLEVGLDQVLSEEGAEPLKVANGD</sequence>